<protein>
    <submittedName>
        <fullName evidence="1">Uncharacterized protein</fullName>
    </submittedName>
</protein>
<dbReference type="AlphaFoldDB" id="F8FPB3"/>
<sequence>MLRRTTKDGEQEGRKSWAQMTYNLEQIVSEHVNIVWYNE</sequence>
<accession>F8FPB3</accession>
<evidence type="ECO:0000313" key="2">
    <source>
        <dbReference type="Proteomes" id="UP000006620"/>
    </source>
</evidence>
<evidence type="ECO:0000313" key="1">
    <source>
        <dbReference type="EMBL" id="AEI39063.1"/>
    </source>
</evidence>
<proteinExistence type="predicted"/>
<dbReference type="Proteomes" id="UP000006620">
    <property type="component" value="Chromosome"/>
</dbReference>
<dbReference type="HOGENOM" id="CLU_3331000_0_0_9"/>
<organism evidence="1 2">
    <name type="scientific">Paenibacillus mucilaginosus (strain KNP414)</name>
    <dbReference type="NCBI Taxonomy" id="1036673"/>
    <lineage>
        <taxon>Bacteria</taxon>
        <taxon>Bacillati</taxon>
        <taxon>Bacillota</taxon>
        <taxon>Bacilli</taxon>
        <taxon>Bacillales</taxon>
        <taxon>Paenibacillaceae</taxon>
        <taxon>Paenibacillus</taxon>
    </lineage>
</organism>
<dbReference type="PATRIC" id="fig|1036673.3.peg.389"/>
<reference evidence="1 2" key="2">
    <citation type="journal article" date="2013" name="Genome Announc.">
        <title>Genome Sequence of Growth-Improving Paenibacillus mucilaginosus Strain KNP414.</title>
        <authorList>
            <person name="Lu J.J."/>
            <person name="Wang J.F."/>
            <person name="Hu X.F."/>
        </authorList>
    </citation>
    <scope>NUCLEOTIDE SEQUENCE [LARGE SCALE GENOMIC DNA]</scope>
    <source>
        <strain evidence="1 2">KNP414</strain>
    </source>
</reference>
<reference evidence="2" key="1">
    <citation type="submission" date="2011-06" db="EMBL/GenBank/DDBJ databases">
        <title>Complete genome sequence of Paenibacillus mucilaginosus KNP414.</title>
        <authorList>
            <person name="Wang J."/>
            <person name="Hu S."/>
            <person name="Hu X."/>
            <person name="Zhang B."/>
            <person name="Dong D."/>
            <person name="Zhang S."/>
            <person name="Zhao K."/>
            <person name="Wu D."/>
        </authorList>
    </citation>
    <scope>NUCLEOTIDE SEQUENCE [LARGE SCALE GENOMIC DNA]</scope>
    <source>
        <strain evidence="2">KNP414</strain>
    </source>
</reference>
<dbReference type="KEGG" id="pms:KNP414_00438"/>
<name>F8FPB3_PAEMK</name>
<dbReference type="EMBL" id="CP002869">
    <property type="protein sequence ID" value="AEI39063.1"/>
    <property type="molecule type" value="Genomic_DNA"/>
</dbReference>
<gene>
    <name evidence="1" type="ordered locus">KNP414_00438</name>
</gene>